<dbReference type="InterPro" id="IPR012677">
    <property type="entry name" value="Nucleotide-bd_a/b_plait_sf"/>
</dbReference>
<dbReference type="PANTHER" id="PTHR13288:SF8">
    <property type="entry name" value="SPLICING FACTOR 45"/>
    <property type="match status" value="1"/>
</dbReference>
<dbReference type="InterPro" id="IPR035979">
    <property type="entry name" value="RBD_domain_sf"/>
</dbReference>
<proteinExistence type="predicted"/>
<organism evidence="1 2">
    <name type="scientific">Acanthamoeba castellanii (strain ATCC 30010 / Neff)</name>
    <dbReference type="NCBI Taxonomy" id="1257118"/>
    <lineage>
        <taxon>Eukaryota</taxon>
        <taxon>Amoebozoa</taxon>
        <taxon>Discosea</taxon>
        <taxon>Longamoebia</taxon>
        <taxon>Centramoebida</taxon>
        <taxon>Acanthamoebidae</taxon>
        <taxon>Acanthamoeba</taxon>
    </lineage>
</organism>
<sequence>MVGPGDLDDYLKAEVETEAAKYGHVERVVIHQCREEAGEAVVVKAQVAQTSFHGRWFAGRMIKAAFYDEQLFLAGDYTSTCLSATSMD</sequence>
<evidence type="ECO:0000313" key="1">
    <source>
        <dbReference type="EMBL" id="ELR11001.1"/>
    </source>
</evidence>
<dbReference type="Proteomes" id="UP000011083">
    <property type="component" value="Unassembled WGS sequence"/>
</dbReference>
<reference evidence="1 2" key="1">
    <citation type="journal article" date="2013" name="Genome Biol.">
        <title>Genome of Acanthamoeba castellanii highlights extensive lateral gene transfer and early evolution of tyrosine kinase signaling.</title>
        <authorList>
            <person name="Clarke M."/>
            <person name="Lohan A.J."/>
            <person name="Liu B."/>
            <person name="Lagkouvardos I."/>
            <person name="Roy S."/>
            <person name="Zafar N."/>
            <person name="Bertelli C."/>
            <person name="Schilde C."/>
            <person name="Kianianmomeni A."/>
            <person name="Burglin T.R."/>
            <person name="Frech C."/>
            <person name="Turcotte B."/>
            <person name="Kopec K.O."/>
            <person name="Synnott J.M."/>
            <person name="Choo C."/>
            <person name="Paponov I."/>
            <person name="Finkler A."/>
            <person name="Soon Heng Tan C."/>
            <person name="Hutchins A.P."/>
            <person name="Weinmeier T."/>
            <person name="Rattei T."/>
            <person name="Chu J.S."/>
            <person name="Gimenez G."/>
            <person name="Irimia M."/>
            <person name="Rigden D.J."/>
            <person name="Fitzpatrick D.A."/>
            <person name="Lorenzo-Morales J."/>
            <person name="Bateman A."/>
            <person name="Chiu C.H."/>
            <person name="Tang P."/>
            <person name="Hegemann P."/>
            <person name="Fromm H."/>
            <person name="Raoult D."/>
            <person name="Greub G."/>
            <person name="Miranda-Saavedra D."/>
            <person name="Chen N."/>
            <person name="Nash P."/>
            <person name="Ginger M.L."/>
            <person name="Horn M."/>
            <person name="Schaap P."/>
            <person name="Caler L."/>
            <person name="Loftus B."/>
        </authorList>
    </citation>
    <scope>NUCLEOTIDE SEQUENCE [LARGE SCALE GENOMIC DNA]</scope>
    <source>
        <strain evidence="1 2">Neff</strain>
    </source>
</reference>
<dbReference type="VEuPathDB" id="AmoebaDB:ACA1_354490"/>
<dbReference type="InterPro" id="IPR040052">
    <property type="entry name" value="RBM17"/>
</dbReference>
<dbReference type="Gene3D" id="3.30.70.330">
    <property type="match status" value="1"/>
</dbReference>
<name>L8GFP2_ACACF</name>
<protein>
    <submittedName>
        <fullName evidence="1">Uncharacterized protein</fullName>
    </submittedName>
</protein>
<keyword evidence="2" id="KW-1185">Reference proteome</keyword>
<dbReference type="GO" id="GO:0045292">
    <property type="term" value="P:mRNA cis splicing, via spliceosome"/>
    <property type="evidence" value="ECO:0007669"/>
    <property type="project" value="InterPro"/>
</dbReference>
<dbReference type="STRING" id="1257118.L8GFP2"/>
<dbReference type="SUPFAM" id="SSF54928">
    <property type="entry name" value="RNA-binding domain, RBD"/>
    <property type="match status" value="1"/>
</dbReference>
<dbReference type="KEGG" id="acan:ACA1_354490"/>
<dbReference type="AlphaFoldDB" id="L8GFP2"/>
<dbReference type="GeneID" id="14911412"/>
<evidence type="ECO:0000313" key="2">
    <source>
        <dbReference type="Proteomes" id="UP000011083"/>
    </source>
</evidence>
<gene>
    <name evidence="1" type="ORF">ACA1_354490</name>
</gene>
<dbReference type="EMBL" id="KB008167">
    <property type="protein sequence ID" value="ELR11001.1"/>
    <property type="molecule type" value="Genomic_DNA"/>
</dbReference>
<dbReference type="RefSeq" id="XP_004333014.1">
    <property type="nucleotide sequence ID" value="XM_004332966.1"/>
</dbReference>
<dbReference type="OrthoDB" id="21433at2759"/>
<accession>L8GFP2</accession>
<dbReference type="GO" id="GO:0071011">
    <property type="term" value="C:precatalytic spliceosome"/>
    <property type="evidence" value="ECO:0007669"/>
    <property type="project" value="TreeGrafter"/>
</dbReference>
<dbReference type="GO" id="GO:0003676">
    <property type="term" value="F:nucleic acid binding"/>
    <property type="evidence" value="ECO:0007669"/>
    <property type="project" value="InterPro"/>
</dbReference>
<dbReference type="PANTHER" id="PTHR13288">
    <property type="entry name" value="SPLICING FACTOR 45 SPF45"/>
    <property type="match status" value="1"/>
</dbReference>